<dbReference type="VEuPathDB" id="ToxoDB:BESB_077370"/>
<dbReference type="KEGG" id="bbes:BESB_077370"/>
<dbReference type="GeneID" id="40312663"/>
<comment type="caution">
    <text evidence="2">The sequence shown here is derived from an EMBL/GenBank/DDBJ whole genome shotgun (WGS) entry which is preliminary data.</text>
</comment>
<dbReference type="SUPFAM" id="SSF57863">
    <property type="entry name" value="ArfGap/RecO-like zinc finger"/>
    <property type="match status" value="1"/>
</dbReference>
<dbReference type="RefSeq" id="XP_029217529.1">
    <property type="nucleotide sequence ID" value="XM_029366098.1"/>
</dbReference>
<feature type="region of interest" description="Disordered" evidence="1">
    <location>
        <begin position="91"/>
        <end position="206"/>
    </location>
</feature>
<evidence type="ECO:0000256" key="1">
    <source>
        <dbReference type="SAM" id="MobiDB-lite"/>
    </source>
</evidence>
<evidence type="ECO:0000313" key="2">
    <source>
        <dbReference type="EMBL" id="PFH33520.1"/>
    </source>
</evidence>
<sequence>MPYRSASSPADVGLSKEEYEDAVNLEKLYFLSNKNDRCANCGRGGVSAVDVSRYEFLCSSCCSGKSSVKKIGEDRFSSFEVNKLYARFDRSSTHRGRGSASPIRRGSSGGGSRRNDRRSDRRSSRRAAPPDFSDNSDSDSGDESPPPPRRSRSVPRASSGRSPRHASHRSSAHRGDPFDDFDAASEASWGGTGSAQGLSSSPSSWGPVFGAGAPAARAQMSPSGALGAAGGMGPNSPAGMLGLTPSPMATQATFNQGLQYPGMMGNPMFMGNAVASQAGPRGPQAPGAWGASQSPAFLAQQQYQQALLRQQQFAATAAGRGAGGGMFRGPGTPNLVGQASGFMVAGGGAAGPFRPGVSPPFAQQQANARATNPFLSMGAGVQAQPQAMGQGGMMAAFPNAQAAGGGAGMNPFLQQNAALCGAGGAGMFGDRTGVAGFSQPQAAQMSSQFGGGASVMMGGATPAGANPFTSMGAAPQRPVALMNGVAPGGGVGANPYSSSLW</sequence>
<evidence type="ECO:0000313" key="3">
    <source>
        <dbReference type="Proteomes" id="UP000224006"/>
    </source>
</evidence>
<keyword evidence="3" id="KW-1185">Reference proteome</keyword>
<gene>
    <name evidence="2" type="ORF">BESB_077370</name>
</gene>
<proteinExistence type="predicted"/>
<evidence type="ECO:0008006" key="4">
    <source>
        <dbReference type="Google" id="ProtNLM"/>
    </source>
</evidence>
<dbReference type="Proteomes" id="UP000224006">
    <property type="component" value="Chromosome VII"/>
</dbReference>
<accession>A0A2A9MDQ7</accession>
<feature type="compositionally biased region" description="Basic and acidic residues" evidence="1">
    <location>
        <begin position="113"/>
        <end position="122"/>
    </location>
</feature>
<dbReference type="OrthoDB" id="331410at2759"/>
<dbReference type="AlphaFoldDB" id="A0A2A9MDQ7"/>
<dbReference type="EMBL" id="NWUJ01000008">
    <property type="protein sequence ID" value="PFH33520.1"/>
    <property type="molecule type" value="Genomic_DNA"/>
</dbReference>
<feature type="compositionally biased region" description="Basic residues" evidence="1">
    <location>
        <begin position="162"/>
        <end position="172"/>
    </location>
</feature>
<name>A0A2A9MDQ7_BESBE</name>
<dbReference type="InterPro" id="IPR037278">
    <property type="entry name" value="ARFGAP/RecO"/>
</dbReference>
<reference evidence="2 3" key="1">
    <citation type="submission" date="2017-09" db="EMBL/GenBank/DDBJ databases">
        <title>Genome sequencing of Besnoitia besnoiti strain Bb-Ger1.</title>
        <authorList>
            <person name="Schares G."/>
            <person name="Venepally P."/>
            <person name="Lorenzi H.A."/>
        </authorList>
    </citation>
    <scope>NUCLEOTIDE SEQUENCE [LARGE SCALE GENOMIC DNA]</scope>
    <source>
        <strain evidence="2 3">Bb-Ger1</strain>
    </source>
</reference>
<organism evidence="2 3">
    <name type="scientific">Besnoitia besnoiti</name>
    <name type="common">Apicomplexan protozoan</name>
    <dbReference type="NCBI Taxonomy" id="94643"/>
    <lineage>
        <taxon>Eukaryota</taxon>
        <taxon>Sar</taxon>
        <taxon>Alveolata</taxon>
        <taxon>Apicomplexa</taxon>
        <taxon>Conoidasida</taxon>
        <taxon>Coccidia</taxon>
        <taxon>Eucoccidiorida</taxon>
        <taxon>Eimeriorina</taxon>
        <taxon>Sarcocystidae</taxon>
        <taxon>Besnoitia</taxon>
    </lineage>
</organism>
<protein>
    <recommendedName>
        <fullName evidence="4">Major ampullate spidroin 2</fullName>
    </recommendedName>
</protein>